<reference evidence="1" key="1">
    <citation type="journal article" date="2023" name="Mol. Phylogenet. Evol.">
        <title>Genome-scale phylogeny and comparative genomics of the fungal order Sordariales.</title>
        <authorList>
            <person name="Hensen N."/>
            <person name="Bonometti L."/>
            <person name="Westerberg I."/>
            <person name="Brannstrom I.O."/>
            <person name="Guillou S."/>
            <person name="Cros-Aarteil S."/>
            <person name="Calhoun S."/>
            <person name="Haridas S."/>
            <person name="Kuo A."/>
            <person name="Mondo S."/>
            <person name="Pangilinan J."/>
            <person name="Riley R."/>
            <person name="LaButti K."/>
            <person name="Andreopoulos B."/>
            <person name="Lipzen A."/>
            <person name="Chen C."/>
            <person name="Yan M."/>
            <person name="Daum C."/>
            <person name="Ng V."/>
            <person name="Clum A."/>
            <person name="Steindorff A."/>
            <person name="Ohm R.A."/>
            <person name="Martin F."/>
            <person name="Silar P."/>
            <person name="Natvig D.O."/>
            <person name="Lalanne C."/>
            <person name="Gautier V."/>
            <person name="Ament-Velasquez S.L."/>
            <person name="Kruys A."/>
            <person name="Hutchinson M.I."/>
            <person name="Powell A.J."/>
            <person name="Barry K."/>
            <person name="Miller A.N."/>
            <person name="Grigoriev I.V."/>
            <person name="Debuchy R."/>
            <person name="Gladieux P."/>
            <person name="Hiltunen Thoren M."/>
            <person name="Johannesson H."/>
        </authorList>
    </citation>
    <scope>NUCLEOTIDE SEQUENCE</scope>
    <source>
        <strain evidence="1">SMH4131-1</strain>
    </source>
</reference>
<keyword evidence="2" id="KW-1185">Reference proteome</keyword>
<comment type="caution">
    <text evidence="1">The sequence shown here is derived from an EMBL/GenBank/DDBJ whole genome shotgun (WGS) entry which is preliminary data.</text>
</comment>
<protein>
    <submittedName>
        <fullName evidence="1">Uncharacterized protein</fullName>
    </submittedName>
</protein>
<accession>A0AAE0I8T8</accession>
<name>A0AAE0I8T8_9PEZI</name>
<evidence type="ECO:0000313" key="2">
    <source>
        <dbReference type="Proteomes" id="UP001286456"/>
    </source>
</evidence>
<organism evidence="1 2">
    <name type="scientific">Cercophora scortea</name>
    <dbReference type="NCBI Taxonomy" id="314031"/>
    <lineage>
        <taxon>Eukaryota</taxon>
        <taxon>Fungi</taxon>
        <taxon>Dikarya</taxon>
        <taxon>Ascomycota</taxon>
        <taxon>Pezizomycotina</taxon>
        <taxon>Sordariomycetes</taxon>
        <taxon>Sordariomycetidae</taxon>
        <taxon>Sordariales</taxon>
        <taxon>Lasiosphaeriaceae</taxon>
        <taxon>Cercophora</taxon>
    </lineage>
</organism>
<sequence>MTTDFKTPPYALSLLSGGSASVYCESTTVNRCVKLGKKIQSQPARGLALGFIIDDAVPLPSRAHRRWAGYWIRNQMPVWLAMLAAFLTQTLQKLSGSGAVLDFLLAEVENLTGKVVFVLAGYNKQMETF</sequence>
<evidence type="ECO:0000313" key="1">
    <source>
        <dbReference type="EMBL" id="KAK3320414.1"/>
    </source>
</evidence>
<reference evidence="1" key="2">
    <citation type="submission" date="2023-06" db="EMBL/GenBank/DDBJ databases">
        <authorList>
            <consortium name="Lawrence Berkeley National Laboratory"/>
            <person name="Haridas S."/>
            <person name="Hensen N."/>
            <person name="Bonometti L."/>
            <person name="Westerberg I."/>
            <person name="Brannstrom I.O."/>
            <person name="Guillou S."/>
            <person name="Cros-Aarteil S."/>
            <person name="Calhoun S."/>
            <person name="Kuo A."/>
            <person name="Mondo S."/>
            <person name="Pangilinan J."/>
            <person name="Riley R."/>
            <person name="Labutti K."/>
            <person name="Andreopoulos B."/>
            <person name="Lipzen A."/>
            <person name="Chen C."/>
            <person name="Yanf M."/>
            <person name="Daum C."/>
            <person name="Ng V."/>
            <person name="Clum A."/>
            <person name="Steindorff A."/>
            <person name="Ohm R."/>
            <person name="Martin F."/>
            <person name="Silar P."/>
            <person name="Natvig D."/>
            <person name="Lalanne C."/>
            <person name="Gautier V."/>
            <person name="Ament-Velasquez S.L."/>
            <person name="Kruys A."/>
            <person name="Hutchinson M.I."/>
            <person name="Powell A.J."/>
            <person name="Barry K."/>
            <person name="Miller A.N."/>
            <person name="Grigoriev I.V."/>
            <person name="Debuchy R."/>
            <person name="Gladieux P."/>
            <person name="Thoren M.H."/>
            <person name="Johannesson H."/>
        </authorList>
    </citation>
    <scope>NUCLEOTIDE SEQUENCE</scope>
    <source>
        <strain evidence="1">SMH4131-1</strain>
    </source>
</reference>
<proteinExistence type="predicted"/>
<dbReference type="EMBL" id="JAUEPO010000005">
    <property type="protein sequence ID" value="KAK3320414.1"/>
    <property type="molecule type" value="Genomic_DNA"/>
</dbReference>
<dbReference type="Proteomes" id="UP001286456">
    <property type="component" value="Unassembled WGS sequence"/>
</dbReference>
<dbReference type="AlphaFoldDB" id="A0AAE0I8T8"/>
<gene>
    <name evidence="1" type="ORF">B0T19DRAFT_403066</name>
</gene>